<dbReference type="GO" id="GO:0004252">
    <property type="term" value="F:serine-type endopeptidase activity"/>
    <property type="evidence" value="ECO:0007669"/>
    <property type="project" value="InterPro"/>
</dbReference>
<dbReference type="SUPFAM" id="SSF48403">
    <property type="entry name" value="Ankyrin repeat"/>
    <property type="match status" value="1"/>
</dbReference>
<evidence type="ECO:0000256" key="2">
    <source>
        <dbReference type="ARBA" id="ARBA00022737"/>
    </source>
</evidence>
<feature type="repeat" description="ANK" evidence="5">
    <location>
        <begin position="187"/>
        <end position="219"/>
    </location>
</feature>
<proteinExistence type="inferred from homology"/>
<keyword evidence="9" id="KW-1185">Reference proteome</keyword>
<name>A0A232LYM1_9EURO</name>
<dbReference type="PRINTS" id="PR01415">
    <property type="entry name" value="ANKYRIN"/>
</dbReference>
<dbReference type="Gene3D" id="3.40.50.200">
    <property type="entry name" value="Peptidase S8/S53 domain"/>
    <property type="match status" value="1"/>
</dbReference>
<feature type="repeat" description="ANK" evidence="5">
    <location>
        <begin position="35"/>
        <end position="67"/>
    </location>
</feature>
<sequence>MPDWPQVYIAARNGEIKGLQQLLGEGTKADSINHIGWTPLHAASYYGHPSAVELLVQHGASLEAQIPIDGYRPLHKAAEGGFVEIIRTLLKSGAKIEGLTHKNVTPLFIAARGGHVAVVQLLLQAGANKDCQTGEGWTPLHAASYYGRKAVVELLVRENVNLELGIGLDGYRPLHKAAEHFTIQNDKQWTALHAAVYSGNKAVIRLLLGGGVDINTADKQGKTALDLAKSRDDQELVDLLQPKNISLESSLESSLQLGNTATAKTTDSSNKWFQRVEELSAVLCAKRGDPEYRRARIAIIDSGMQKNHPYAQSVKVFRDFVAHNINASDNNDGTMDESEPSDKMVDLTQHGSTGVHLIGRLAPEADMYVARVFEHSAASADTQDLIAKAIRHAREKWKVDIITLASGFNQAHGGMEAEIRRANIEGILTFAAASNHGNTEYITFPANMTGHVMAMFASNGNAKVTNVFNPAPSRHSLYNFALPGEQVCAHPLGDLQDGTSISTFIGAAIAGLVLDFANQRDGVENIRFREHLNKVDGTTAIFAVMAIGEVESR</sequence>
<evidence type="ECO:0000313" key="8">
    <source>
        <dbReference type="EMBL" id="OXV09164.1"/>
    </source>
</evidence>
<dbReference type="SMART" id="SM00248">
    <property type="entry name" value="ANK"/>
    <property type="match status" value="7"/>
</dbReference>
<dbReference type="PANTHER" id="PTHR24171">
    <property type="entry name" value="ANKYRIN REPEAT DOMAIN-CONTAINING PROTEIN 39-RELATED"/>
    <property type="match status" value="1"/>
</dbReference>
<dbReference type="Proteomes" id="UP000243515">
    <property type="component" value="Unassembled WGS sequence"/>
</dbReference>
<evidence type="ECO:0000256" key="5">
    <source>
        <dbReference type="PROSITE-ProRule" id="PRU00023"/>
    </source>
</evidence>
<protein>
    <recommendedName>
        <fullName evidence="7">Peptidase S8/S53 domain-containing protein</fullName>
    </recommendedName>
</protein>
<reference evidence="8 9" key="1">
    <citation type="journal article" date="2015" name="Environ. Microbiol.">
        <title>Metagenome sequence of Elaphomyces granulatus from sporocarp tissue reveals Ascomycota ectomycorrhizal fingerprints of genome expansion and a Proteobacteria-rich microbiome.</title>
        <authorList>
            <person name="Quandt C.A."/>
            <person name="Kohler A."/>
            <person name="Hesse C.N."/>
            <person name="Sharpton T.J."/>
            <person name="Martin F."/>
            <person name="Spatafora J.W."/>
        </authorList>
    </citation>
    <scope>NUCLEOTIDE SEQUENCE [LARGE SCALE GENOMIC DNA]</scope>
    <source>
        <strain evidence="8 9">OSC145934</strain>
    </source>
</reference>
<dbReference type="PROSITE" id="PS51892">
    <property type="entry name" value="SUBTILASE"/>
    <property type="match status" value="1"/>
</dbReference>
<organism evidence="8 9">
    <name type="scientific">Elaphomyces granulatus</name>
    <dbReference type="NCBI Taxonomy" id="519963"/>
    <lineage>
        <taxon>Eukaryota</taxon>
        <taxon>Fungi</taxon>
        <taxon>Dikarya</taxon>
        <taxon>Ascomycota</taxon>
        <taxon>Pezizomycotina</taxon>
        <taxon>Eurotiomycetes</taxon>
        <taxon>Eurotiomycetidae</taxon>
        <taxon>Eurotiales</taxon>
        <taxon>Elaphomycetaceae</taxon>
        <taxon>Elaphomyces</taxon>
    </lineage>
</organism>
<dbReference type="EMBL" id="NPHW01003682">
    <property type="protein sequence ID" value="OXV09164.1"/>
    <property type="molecule type" value="Genomic_DNA"/>
</dbReference>
<dbReference type="Gene3D" id="1.25.40.20">
    <property type="entry name" value="Ankyrin repeat-containing domain"/>
    <property type="match status" value="2"/>
</dbReference>
<dbReference type="InterPro" id="IPR000209">
    <property type="entry name" value="Peptidase_S8/S53_dom"/>
</dbReference>
<keyword evidence="2" id="KW-0677">Repeat</keyword>
<accession>A0A232LYM1</accession>
<dbReference type="InterPro" id="IPR036852">
    <property type="entry name" value="Peptidase_S8/S53_dom_sf"/>
</dbReference>
<dbReference type="CDD" id="cd00306">
    <property type="entry name" value="Peptidases_S8_S53"/>
    <property type="match status" value="1"/>
</dbReference>
<evidence type="ECO:0000256" key="4">
    <source>
        <dbReference type="ARBA" id="ARBA00023145"/>
    </source>
</evidence>
<dbReference type="SUPFAM" id="SSF52743">
    <property type="entry name" value="Subtilisin-like"/>
    <property type="match status" value="1"/>
</dbReference>
<evidence type="ECO:0000256" key="6">
    <source>
        <dbReference type="PROSITE-ProRule" id="PRU01240"/>
    </source>
</evidence>
<feature type="repeat" description="ANK" evidence="5">
    <location>
        <begin position="102"/>
        <end position="134"/>
    </location>
</feature>
<dbReference type="Pfam" id="PF12796">
    <property type="entry name" value="Ank_2"/>
    <property type="match status" value="3"/>
</dbReference>
<dbReference type="OrthoDB" id="4221854at2759"/>
<dbReference type="GO" id="GO:0006508">
    <property type="term" value="P:proteolysis"/>
    <property type="evidence" value="ECO:0007669"/>
    <property type="project" value="InterPro"/>
</dbReference>
<evidence type="ECO:0000256" key="1">
    <source>
        <dbReference type="ARBA" id="ARBA00022729"/>
    </source>
</evidence>
<keyword evidence="3 5" id="KW-0040">ANK repeat</keyword>
<evidence type="ECO:0000313" key="9">
    <source>
        <dbReference type="Proteomes" id="UP000243515"/>
    </source>
</evidence>
<feature type="repeat" description="ANK" evidence="5">
    <location>
        <begin position="135"/>
        <end position="163"/>
    </location>
</feature>
<feature type="repeat" description="ANK" evidence="5">
    <location>
        <begin position="69"/>
        <end position="101"/>
    </location>
</feature>
<evidence type="ECO:0000259" key="7">
    <source>
        <dbReference type="Pfam" id="PF00082"/>
    </source>
</evidence>
<comment type="similarity">
    <text evidence="6">Belongs to the peptidase S8 family.</text>
</comment>
<dbReference type="Pfam" id="PF00082">
    <property type="entry name" value="Peptidase_S8"/>
    <property type="match status" value="1"/>
</dbReference>
<evidence type="ECO:0000256" key="3">
    <source>
        <dbReference type="ARBA" id="ARBA00023043"/>
    </source>
</evidence>
<comment type="caution">
    <text evidence="8">The sequence shown here is derived from an EMBL/GenBank/DDBJ whole genome shotgun (WGS) entry which is preliminary data.</text>
</comment>
<dbReference type="AlphaFoldDB" id="A0A232LYM1"/>
<dbReference type="PROSITE" id="PS50088">
    <property type="entry name" value="ANK_REPEAT"/>
    <property type="match status" value="5"/>
</dbReference>
<dbReference type="InterPro" id="IPR036770">
    <property type="entry name" value="Ankyrin_rpt-contain_sf"/>
</dbReference>
<dbReference type="PANTHER" id="PTHR24171:SF10">
    <property type="entry name" value="ANKYRIN REPEAT DOMAIN-CONTAINING PROTEIN 29-LIKE"/>
    <property type="match status" value="1"/>
</dbReference>
<dbReference type="InterPro" id="IPR002110">
    <property type="entry name" value="Ankyrin_rpt"/>
</dbReference>
<feature type="domain" description="Peptidase S8/S53" evidence="7">
    <location>
        <begin position="296"/>
        <end position="521"/>
    </location>
</feature>
<comment type="caution">
    <text evidence="6">Lacks conserved residue(s) required for the propagation of feature annotation.</text>
</comment>
<dbReference type="PROSITE" id="PS50297">
    <property type="entry name" value="ANK_REP_REGION"/>
    <property type="match status" value="5"/>
</dbReference>
<gene>
    <name evidence="8" type="ORF">Egran_03073</name>
</gene>
<keyword evidence="1" id="KW-0732">Signal</keyword>
<keyword evidence="4" id="KW-0865">Zymogen</keyword>